<dbReference type="Pfam" id="PF01841">
    <property type="entry name" value="Transglut_core"/>
    <property type="match status" value="1"/>
</dbReference>
<feature type="domain" description="Transglutaminase-like" evidence="1">
    <location>
        <begin position="153"/>
        <end position="212"/>
    </location>
</feature>
<proteinExistence type="predicted"/>
<dbReference type="EMBL" id="AP035785">
    <property type="protein sequence ID" value="BFO71266.1"/>
    <property type="molecule type" value="Genomic_DNA"/>
</dbReference>
<evidence type="ECO:0000259" key="1">
    <source>
        <dbReference type="SMART" id="SM00460"/>
    </source>
</evidence>
<dbReference type="PANTHER" id="PTHR35532">
    <property type="entry name" value="SIMILAR TO POLYHYDROXYALKANOATE DEPOLYMERASE"/>
    <property type="match status" value="1"/>
</dbReference>
<dbReference type="InterPro" id="IPR038765">
    <property type="entry name" value="Papain-like_cys_pep_sf"/>
</dbReference>
<accession>A0AB33INV2</accession>
<name>A0AB33INV2_9BACT</name>
<organism evidence="2">
    <name type="scientific">Prevotella sp. GTC17253</name>
    <dbReference type="NCBI Taxonomy" id="3236793"/>
    <lineage>
        <taxon>Bacteria</taxon>
        <taxon>Pseudomonadati</taxon>
        <taxon>Bacteroidota</taxon>
        <taxon>Bacteroidia</taxon>
        <taxon>Bacteroidales</taxon>
        <taxon>Prevotellaceae</taxon>
        <taxon>Prevotella</taxon>
    </lineage>
</organism>
<gene>
    <name evidence="2" type="ORF">GTC17253_12320</name>
</gene>
<dbReference type="SMART" id="SM00460">
    <property type="entry name" value="TGc"/>
    <property type="match status" value="1"/>
</dbReference>
<dbReference type="Gene3D" id="3.10.620.30">
    <property type="match status" value="1"/>
</dbReference>
<dbReference type="AlphaFoldDB" id="A0AB33INV2"/>
<sequence length="821" mass="93169">MNRNTLILLAMATVTTAGSMQGVECQAAPLMAVQAANQDETKYMDFLYRYMSLPDKADYTREFYRENVDMSLQARREMPWGKTIPEREFKHFVIPVRVNNENLDHSRKVFYGELKDRVKGLSMKDAILEVNHWCHEKVTYRPSDSRTSSPLASVCTAYGRCGEESTFLVAALRAVGIPARQVYTPRWAHTDDNHAWVEAWADGKWYFLGACEPEPVLNLGWFNESASRGMLMHTKVFGDYDGPEEVMSRTPNYTEINVIDHYAPTAEVKVNVVDAKGNRVSGAKVEFKVYNYAEFYTVATKQTDAQGKTSLTAGKGDMLLWVSKGGKVAVQQISFGKTPEVNIVLERTQLPEKLDLDMVPPVSSGRLPEVTDAQRAENTRRMAEEDAIRQAYEATMKDESRGNHATIDAFLAGAKNKVMAQKLLKVISKKDLRDVPLDVLRDHEVEQTDTSDIYCRYVMNPRVENEWLTPYKHFLREKMANVKSVTQLVAWVKKNIRIDEAHNPQGLRMQPMSVWRDKLTDKLGRDIFFVSAARSLGWPARINEVNGKLQYYAGNNWIDVEFGSKSDAVAAPRGRLVLDYQASKFNDNPKYYIHFTLSRIENGEAQLLTYPEEATWKGDFASGVDLDEGEYMLTTGSRMASGAVLAHTEVFRIKKGGTTKLSFALRESSDDIQVIGSLNAEDIYHDKATDTDKSLLSTVGRGYYMVGIVAPNQEPTNHTLRDISAYKEQFEKWGRKMVLLFQDADHMNRFNFKEFDRLPSTVVWGTDVDGKILKEVREQLKLRTSSLPIFVICDSFNRVVYVQQGYTINIGEQILKVIGKL</sequence>
<dbReference type="Gene3D" id="2.60.40.1120">
    <property type="entry name" value="Carboxypeptidase-like, regulatory domain"/>
    <property type="match status" value="1"/>
</dbReference>
<evidence type="ECO:0000313" key="2">
    <source>
        <dbReference type="EMBL" id="BFO71266.1"/>
    </source>
</evidence>
<dbReference type="PANTHER" id="PTHR35532:SF5">
    <property type="entry name" value="CARBOHYDRATE-BINDING DOMAIN-CONTAINING PROTEIN"/>
    <property type="match status" value="1"/>
</dbReference>
<dbReference type="SUPFAM" id="SSF54001">
    <property type="entry name" value="Cysteine proteinases"/>
    <property type="match status" value="1"/>
</dbReference>
<dbReference type="InterPro" id="IPR002931">
    <property type="entry name" value="Transglutaminase-like"/>
</dbReference>
<reference evidence="2" key="1">
    <citation type="submission" date="2024-07" db="EMBL/GenBank/DDBJ databases">
        <title>Complete genome sequence of Prevotella sp. YM-2024 GTC17253.</title>
        <authorList>
            <person name="Hayashi M."/>
            <person name="Muto Y."/>
            <person name="Tanaka K."/>
            <person name="Niwa H."/>
        </authorList>
    </citation>
    <scope>NUCLEOTIDE SEQUENCE</scope>
    <source>
        <strain evidence="2">GTC17253</strain>
    </source>
</reference>
<protein>
    <submittedName>
        <fullName evidence="2">Transglutaminase domain-containing protein</fullName>
    </submittedName>
</protein>